<comment type="caution">
    <text evidence="1">The sequence shown here is derived from an EMBL/GenBank/DDBJ whole genome shotgun (WGS) entry which is preliminary data.</text>
</comment>
<protein>
    <submittedName>
        <fullName evidence="1">Uncharacterized protein</fullName>
    </submittedName>
</protein>
<gene>
    <name evidence="1" type="ORF">OS493_000685</name>
</gene>
<organism evidence="1 2">
    <name type="scientific">Desmophyllum pertusum</name>
    <dbReference type="NCBI Taxonomy" id="174260"/>
    <lineage>
        <taxon>Eukaryota</taxon>
        <taxon>Metazoa</taxon>
        <taxon>Cnidaria</taxon>
        <taxon>Anthozoa</taxon>
        <taxon>Hexacorallia</taxon>
        <taxon>Scleractinia</taxon>
        <taxon>Caryophylliina</taxon>
        <taxon>Caryophylliidae</taxon>
        <taxon>Desmophyllum</taxon>
    </lineage>
</organism>
<accession>A0A9X0A8C2</accession>
<dbReference type="AlphaFoldDB" id="A0A9X0A8C2"/>
<dbReference type="EMBL" id="MU825396">
    <property type="protein sequence ID" value="KAJ7394850.1"/>
    <property type="molecule type" value="Genomic_DNA"/>
</dbReference>
<dbReference type="OrthoDB" id="2686689at2759"/>
<sequence length="111" mass="12246">MNTNSVTMIYIAPDCNNVEIIAKISSISSLSSVIFQDEISQYGVDWDGPVNTYGDNLVEVPDTLCPLDDDKLQLLRQRIDPTADDGNYGISNFNQAIAEVTNLLHDQMCCS</sequence>
<name>A0A9X0A8C2_9CNID</name>
<proteinExistence type="predicted"/>
<evidence type="ECO:0000313" key="2">
    <source>
        <dbReference type="Proteomes" id="UP001163046"/>
    </source>
</evidence>
<keyword evidence="2" id="KW-1185">Reference proteome</keyword>
<reference evidence="1" key="1">
    <citation type="submission" date="2023-01" db="EMBL/GenBank/DDBJ databases">
        <title>Genome assembly of the deep-sea coral Lophelia pertusa.</title>
        <authorList>
            <person name="Herrera S."/>
            <person name="Cordes E."/>
        </authorList>
    </citation>
    <scope>NUCLEOTIDE SEQUENCE</scope>
    <source>
        <strain evidence="1">USNM1676648</strain>
        <tissue evidence="1">Polyp</tissue>
    </source>
</reference>
<dbReference type="Proteomes" id="UP001163046">
    <property type="component" value="Unassembled WGS sequence"/>
</dbReference>
<evidence type="ECO:0000313" key="1">
    <source>
        <dbReference type="EMBL" id="KAJ7394850.1"/>
    </source>
</evidence>